<organism evidence="1">
    <name type="scientific">Anguilla anguilla</name>
    <name type="common">European freshwater eel</name>
    <name type="synonym">Muraena anguilla</name>
    <dbReference type="NCBI Taxonomy" id="7936"/>
    <lineage>
        <taxon>Eukaryota</taxon>
        <taxon>Metazoa</taxon>
        <taxon>Chordata</taxon>
        <taxon>Craniata</taxon>
        <taxon>Vertebrata</taxon>
        <taxon>Euteleostomi</taxon>
        <taxon>Actinopterygii</taxon>
        <taxon>Neopterygii</taxon>
        <taxon>Teleostei</taxon>
        <taxon>Anguilliformes</taxon>
        <taxon>Anguillidae</taxon>
        <taxon>Anguilla</taxon>
    </lineage>
</organism>
<accession>A0A0E9TGB6</accession>
<proteinExistence type="predicted"/>
<reference evidence="1" key="2">
    <citation type="journal article" date="2015" name="Fish Shellfish Immunol.">
        <title>Early steps in the European eel (Anguilla anguilla)-Vibrio vulnificus interaction in the gills: Role of the RtxA13 toxin.</title>
        <authorList>
            <person name="Callol A."/>
            <person name="Pajuelo D."/>
            <person name="Ebbesson L."/>
            <person name="Teles M."/>
            <person name="MacKenzie S."/>
            <person name="Amaro C."/>
        </authorList>
    </citation>
    <scope>NUCLEOTIDE SEQUENCE</scope>
</reference>
<reference evidence="1" key="1">
    <citation type="submission" date="2014-11" db="EMBL/GenBank/DDBJ databases">
        <authorList>
            <person name="Amaro Gonzalez C."/>
        </authorList>
    </citation>
    <scope>NUCLEOTIDE SEQUENCE</scope>
</reference>
<evidence type="ECO:0000313" key="1">
    <source>
        <dbReference type="EMBL" id="JAH52646.1"/>
    </source>
</evidence>
<dbReference type="AlphaFoldDB" id="A0A0E9TGB6"/>
<protein>
    <submittedName>
        <fullName evidence="1">Uncharacterized protein</fullName>
    </submittedName>
</protein>
<name>A0A0E9TGB6_ANGAN</name>
<sequence length="72" mass="8490">MISLMYRDVTFFICFYILKQGYNSTSFGGGSRFSCQTLLTGYWITFNFYGSLLSRYKVKALSNYCCFSMHFY</sequence>
<dbReference type="EMBL" id="GBXM01055931">
    <property type="protein sequence ID" value="JAH52646.1"/>
    <property type="molecule type" value="Transcribed_RNA"/>
</dbReference>